<dbReference type="OrthoDB" id="9780507at2"/>
<feature type="transmembrane region" description="Helical" evidence="1">
    <location>
        <begin position="180"/>
        <end position="197"/>
    </location>
</feature>
<keyword evidence="4" id="KW-1185">Reference proteome</keyword>
<keyword evidence="1" id="KW-0472">Membrane</keyword>
<feature type="transmembrane region" description="Helical" evidence="1">
    <location>
        <begin position="67"/>
        <end position="87"/>
    </location>
</feature>
<dbReference type="InterPro" id="IPR036938">
    <property type="entry name" value="PAP2/HPO_sf"/>
</dbReference>
<protein>
    <submittedName>
        <fullName evidence="3">PAP2 superfamily protein</fullName>
    </submittedName>
</protein>
<evidence type="ECO:0000256" key="1">
    <source>
        <dbReference type="SAM" id="Phobius"/>
    </source>
</evidence>
<proteinExistence type="predicted"/>
<feature type="transmembrane region" description="Helical" evidence="1">
    <location>
        <begin position="16"/>
        <end position="37"/>
    </location>
</feature>
<feature type="transmembrane region" description="Helical" evidence="1">
    <location>
        <begin position="99"/>
        <end position="119"/>
    </location>
</feature>
<sequence>MIKLFQAHINPSNRALAWLSAFYLCFLTIILIVAIFFDKSLSNFFTTAPEPVISFFEWTTDVGKSNWMLIPSLLIWLLTPIIGFLGLKYSLYWKARAITGLSGFIFLGIGLPGLATNLMKRAIGRARPMHLEEFGTTYFQPHFLMDKAWTFQSFPSGHTTTSFAAAVVVFLLAGRRWGAVAFMLAGFVAISRLVIGAHFVTDVLAGSLVGTMGALAVHYLYVRKLGGFKLINGANHVQWYAPFKLHRVKG</sequence>
<dbReference type="PANTHER" id="PTHR14969:SF13">
    <property type="entry name" value="AT30094P"/>
    <property type="match status" value="1"/>
</dbReference>
<evidence type="ECO:0000313" key="3">
    <source>
        <dbReference type="EMBL" id="TDQ66192.1"/>
    </source>
</evidence>
<accession>A0A4R6VQF4</accession>
<dbReference type="SMART" id="SM00014">
    <property type="entry name" value="acidPPc"/>
    <property type="match status" value="1"/>
</dbReference>
<keyword evidence="1" id="KW-0812">Transmembrane</keyword>
<keyword evidence="1" id="KW-1133">Transmembrane helix</keyword>
<name>A0A4R6VQF4_9HYPH</name>
<feature type="transmembrane region" description="Helical" evidence="1">
    <location>
        <begin position="203"/>
        <end position="222"/>
    </location>
</feature>
<reference evidence="3 4" key="1">
    <citation type="submission" date="2019-03" db="EMBL/GenBank/DDBJ databases">
        <title>Genomic Encyclopedia of Type Strains, Phase III (KMG-III): the genomes of soil and plant-associated and newly described type strains.</title>
        <authorList>
            <person name="Whitman W."/>
        </authorList>
    </citation>
    <scope>NUCLEOTIDE SEQUENCE [LARGE SCALE GENOMIC DNA]</scope>
    <source>
        <strain evidence="3 4">CGMCC 1.7002</strain>
    </source>
</reference>
<dbReference type="SUPFAM" id="SSF48317">
    <property type="entry name" value="Acid phosphatase/Vanadium-dependent haloperoxidase"/>
    <property type="match status" value="1"/>
</dbReference>
<dbReference type="AlphaFoldDB" id="A0A4R6VQF4"/>
<dbReference type="InterPro" id="IPR000326">
    <property type="entry name" value="PAP2/HPO"/>
</dbReference>
<evidence type="ECO:0000313" key="4">
    <source>
        <dbReference type="Proteomes" id="UP000295391"/>
    </source>
</evidence>
<comment type="caution">
    <text evidence="3">The sequence shown here is derived from an EMBL/GenBank/DDBJ whole genome shotgun (WGS) entry which is preliminary data.</text>
</comment>
<evidence type="ECO:0000259" key="2">
    <source>
        <dbReference type="SMART" id="SM00014"/>
    </source>
</evidence>
<organism evidence="3 4">
    <name type="scientific">Maritalea mobilis</name>
    <dbReference type="NCBI Taxonomy" id="483324"/>
    <lineage>
        <taxon>Bacteria</taxon>
        <taxon>Pseudomonadati</taxon>
        <taxon>Pseudomonadota</taxon>
        <taxon>Alphaproteobacteria</taxon>
        <taxon>Hyphomicrobiales</taxon>
        <taxon>Devosiaceae</taxon>
        <taxon>Maritalea</taxon>
    </lineage>
</organism>
<dbReference type="EMBL" id="SNYR01000001">
    <property type="protein sequence ID" value="TDQ66192.1"/>
    <property type="molecule type" value="Genomic_DNA"/>
</dbReference>
<dbReference type="Proteomes" id="UP000295391">
    <property type="component" value="Unassembled WGS sequence"/>
</dbReference>
<dbReference type="Pfam" id="PF01569">
    <property type="entry name" value="PAP2"/>
    <property type="match status" value="1"/>
</dbReference>
<dbReference type="PANTHER" id="PTHR14969">
    <property type="entry name" value="SPHINGOSINE-1-PHOSPHATE PHOSPHOHYDROLASE"/>
    <property type="match status" value="1"/>
</dbReference>
<dbReference type="Gene3D" id="1.20.144.10">
    <property type="entry name" value="Phosphatidic acid phosphatase type 2/haloperoxidase"/>
    <property type="match status" value="1"/>
</dbReference>
<gene>
    <name evidence="3" type="ORF">ATL17_0181</name>
</gene>
<feature type="domain" description="Phosphatidic acid phosphatase type 2/haloperoxidase" evidence="2">
    <location>
        <begin position="102"/>
        <end position="218"/>
    </location>
</feature>